<dbReference type="Pfam" id="PF07228">
    <property type="entry name" value="SpoIIE"/>
    <property type="match status" value="1"/>
</dbReference>
<sequence length="337" mass="35952">MQPAMIGWLKVRETSAVAEARRRARRTANAMGLHSTKVEHAAIVATEIAQNILRHGGGGQILVEIFGAPALERLHIVGHDEGPGIGRVDRMMRDGETTKGSAGTGLGAIKRLSDRLDIFSEPGRTVVAAEFRRQTIRQADPVDHAGFKLAFPGERRCGDIVAVRSSHDECFYFIADGLGHGVKAAGAAAAAKKSFLAAKGDDPAEILLQVGNALQDTRGAVGAVVALDRSHGRLRYAGIGNISTLIVQGKTVRRLVVRDGLLGGRLTTPHQETVELEKNAILVMHSDGLNTLRSLDTQATLLQRSAPVIAADLMANNLRGRDDASIIVSRVSQARTL</sequence>
<dbReference type="PANTHER" id="PTHR35801:SF1">
    <property type="entry name" value="PHOSPHOSERINE PHOSPHATASE RSBX"/>
    <property type="match status" value="1"/>
</dbReference>
<feature type="domain" description="PPM-type phosphatase" evidence="1">
    <location>
        <begin position="142"/>
        <end position="331"/>
    </location>
</feature>
<dbReference type="Gene3D" id="3.60.40.10">
    <property type="entry name" value="PPM-type phosphatase domain"/>
    <property type="match status" value="1"/>
</dbReference>
<dbReference type="InterPro" id="IPR001932">
    <property type="entry name" value="PPM-type_phosphatase-like_dom"/>
</dbReference>
<reference evidence="2 3" key="1">
    <citation type="submission" date="2019-12" db="EMBL/GenBank/DDBJ databases">
        <title>Genomic-based taxomic classification of the family Erythrobacteraceae.</title>
        <authorList>
            <person name="Xu L."/>
        </authorList>
    </citation>
    <scope>NUCLEOTIDE SEQUENCE [LARGE SCALE GENOMIC DNA]</scope>
    <source>
        <strain evidence="2 3">CGMCC 1.8703</strain>
    </source>
</reference>
<protein>
    <submittedName>
        <fullName evidence="2">SpoIIE family protein phosphatase</fullName>
    </submittedName>
</protein>
<dbReference type="InterPro" id="IPR036890">
    <property type="entry name" value="HATPase_C_sf"/>
</dbReference>
<dbReference type="PANTHER" id="PTHR35801">
    <property type="entry name" value="PHOSPHOSERINE PHOSPHATASE RSBX"/>
    <property type="match status" value="1"/>
</dbReference>
<evidence type="ECO:0000313" key="2">
    <source>
        <dbReference type="EMBL" id="MXP36484.1"/>
    </source>
</evidence>
<dbReference type="InterPro" id="IPR003594">
    <property type="entry name" value="HATPase_dom"/>
</dbReference>
<dbReference type="SUPFAM" id="SSF55874">
    <property type="entry name" value="ATPase domain of HSP90 chaperone/DNA topoisomerase II/histidine kinase"/>
    <property type="match status" value="1"/>
</dbReference>
<dbReference type="AlphaFoldDB" id="A0A6I4UFG6"/>
<dbReference type="InterPro" id="IPR039248">
    <property type="entry name" value="Ptase_RsbX"/>
</dbReference>
<dbReference type="Gene3D" id="3.30.565.10">
    <property type="entry name" value="Histidine kinase-like ATPase, C-terminal domain"/>
    <property type="match status" value="1"/>
</dbReference>
<dbReference type="SUPFAM" id="SSF81606">
    <property type="entry name" value="PP2C-like"/>
    <property type="match status" value="1"/>
</dbReference>
<dbReference type="SMART" id="SM00331">
    <property type="entry name" value="PP2C_SIG"/>
    <property type="match status" value="1"/>
</dbReference>
<gene>
    <name evidence="2" type="ORF">GRI55_11990</name>
</gene>
<proteinExistence type="predicted"/>
<organism evidence="2 3">
    <name type="scientific">Qipengyuania citrea</name>
    <dbReference type="NCBI Taxonomy" id="225971"/>
    <lineage>
        <taxon>Bacteria</taxon>
        <taxon>Pseudomonadati</taxon>
        <taxon>Pseudomonadota</taxon>
        <taxon>Alphaproteobacteria</taxon>
        <taxon>Sphingomonadales</taxon>
        <taxon>Erythrobacteraceae</taxon>
        <taxon>Qipengyuania</taxon>
    </lineage>
</organism>
<dbReference type="Proteomes" id="UP000439914">
    <property type="component" value="Unassembled WGS sequence"/>
</dbReference>
<dbReference type="InterPro" id="IPR036457">
    <property type="entry name" value="PPM-type-like_dom_sf"/>
</dbReference>
<evidence type="ECO:0000313" key="3">
    <source>
        <dbReference type="Proteomes" id="UP000439914"/>
    </source>
</evidence>
<accession>A0A6I4UFG6</accession>
<dbReference type="Pfam" id="PF13581">
    <property type="entry name" value="HATPase_c_2"/>
    <property type="match status" value="1"/>
</dbReference>
<evidence type="ECO:0000259" key="1">
    <source>
        <dbReference type="SMART" id="SM00331"/>
    </source>
</evidence>
<dbReference type="EMBL" id="WTYG01000004">
    <property type="protein sequence ID" value="MXP36484.1"/>
    <property type="molecule type" value="Genomic_DNA"/>
</dbReference>
<comment type="caution">
    <text evidence="2">The sequence shown here is derived from an EMBL/GenBank/DDBJ whole genome shotgun (WGS) entry which is preliminary data.</text>
</comment>
<name>A0A6I4UFG6_9SPHN</name>